<evidence type="ECO:0000256" key="1">
    <source>
        <dbReference type="ARBA" id="ARBA00004141"/>
    </source>
</evidence>
<accession>V4B2L2</accession>
<dbReference type="AlphaFoldDB" id="V4B2L2"/>
<dbReference type="RefSeq" id="XP_009066490.1">
    <property type="nucleotide sequence ID" value="XM_009068242.1"/>
</dbReference>
<dbReference type="GO" id="GO:0016020">
    <property type="term" value="C:membrane"/>
    <property type="evidence" value="ECO:0007669"/>
    <property type="project" value="UniProtKB-SubCell"/>
</dbReference>
<dbReference type="InterPro" id="IPR006201">
    <property type="entry name" value="Neur_channel"/>
</dbReference>
<comment type="subcellular location">
    <subcellularLocation>
        <location evidence="1">Membrane</location>
        <topology evidence="1">Multi-pass membrane protein</topology>
    </subcellularLocation>
</comment>
<evidence type="ECO:0000259" key="6">
    <source>
        <dbReference type="Pfam" id="PF02931"/>
    </source>
</evidence>
<evidence type="ECO:0000256" key="3">
    <source>
        <dbReference type="ARBA" id="ARBA00022989"/>
    </source>
</evidence>
<evidence type="ECO:0000256" key="4">
    <source>
        <dbReference type="ARBA" id="ARBA00023136"/>
    </source>
</evidence>
<feature type="domain" description="Neurotransmitter-gated ion-channel ligand-binding" evidence="6">
    <location>
        <begin position="1"/>
        <end position="196"/>
    </location>
</feature>
<dbReference type="InterPro" id="IPR018000">
    <property type="entry name" value="Neurotransmitter_ion_chnl_CS"/>
</dbReference>
<evidence type="ECO:0000313" key="9">
    <source>
        <dbReference type="Proteomes" id="UP000030746"/>
    </source>
</evidence>
<dbReference type="OrthoDB" id="6057761at2759"/>
<dbReference type="Proteomes" id="UP000030746">
    <property type="component" value="Unassembled WGS sequence"/>
</dbReference>
<feature type="transmembrane region" description="Helical" evidence="5">
    <location>
        <begin position="198"/>
        <end position="223"/>
    </location>
</feature>
<dbReference type="Gene3D" id="1.20.58.390">
    <property type="entry name" value="Neurotransmitter-gated ion-channel transmembrane domain"/>
    <property type="match status" value="1"/>
</dbReference>
<dbReference type="InterPro" id="IPR038050">
    <property type="entry name" value="Neuro_actylchol_rec"/>
</dbReference>
<dbReference type="EMBL" id="KB203854">
    <property type="protein sequence ID" value="ESO82689.1"/>
    <property type="molecule type" value="Genomic_DNA"/>
</dbReference>
<evidence type="ECO:0000256" key="2">
    <source>
        <dbReference type="ARBA" id="ARBA00022692"/>
    </source>
</evidence>
<dbReference type="InterPro" id="IPR006202">
    <property type="entry name" value="Neur_chan_lig-bd"/>
</dbReference>
<feature type="non-terminal residue" evidence="8">
    <location>
        <position position="1"/>
    </location>
</feature>
<keyword evidence="5" id="KW-0407">Ion channel</keyword>
<comment type="similarity">
    <text evidence="5">Belongs to the ligand-gated ion channel (TC 1.A.9) family.</text>
</comment>
<feature type="domain" description="Neurotransmitter-gated ion-channel transmembrane" evidence="7">
    <location>
        <begin position="205"/>
        <end position="264"/>
    </location>
</feature>
<name>V4B2L2_LOTGI</name>
<evidence type="ECO:0000256" key="5">
    <source>
        <dbReference type="RuleBase" id="RU000687"/>
    </source>
</evidence>
<keyword evidence="9" id="KW-1185">Reference proteome</keyword>
<dbReference type="PROSITE" id="PS00236">
    <property type="entry name" value="NEUROTR_ION_CHANNEL"/>
    <property type="match status" value="1"/>
</dbReference>
<dbReference type="SUPFAM" id="SSF90112">
    <property type="entry name" value="Neurotransmitter-gated ion-channel transmembrane pore"/>
    <property type="match status" value="1"/>
</dbReference>
<dbReference type="GeneID" id="20230413"/>
<dbReference type="InterPro" id="IPR036719">
    <property type="entry name" value="Neuro-gated_channel_TM_sf"/>
</dbReference>
<dbReference type="GO" id="GO:0004888">
    <property type="term" value="F:transmembrane signaling receptor activity"/>
    <property type="evidence" value="ECO:0007669"/>
    <property type="project" value="InterPro"/>
</dbReference>
<protein>
    <recommendedName>
        <fullName evidence="10">Neurotransmitter-gated ion-channel ligand-binding domain-containing protein</fullName>
    </recommendedName>
</protein>
<organism evidence="8 9">
    <name type="scientific">Lottia gigantea</name>
    <name type="common">Giant owl limpet</name>
    <dbReference type="NCBI Taxonomy" id="225164"/>
    <lineage>
        <taxon>Eukaryota</taxon>
        <taxon>Metazoa</taxon>
        <taxon>Spiralia</taxon>
        <taxon>Lophotrochozoa</taxon>
        <taxon>Mollusca</taxon>
        <taxon>Gastropoda</taxon>
        <taxon>Patellogastropoda</taxon>
        <taxon>Lottioidea</taxon>
        <taxon>Lottiidae</taxon>
        <taxon>Lottia</taxon>
    </lineage>
</organism>
<keyword evidence="4 5" id="KW-0472">Membrane</keyword>
<keyword evidence="3 5" id="KW-1133">Transmembrane helix</keyword>
<dbReference type="GO" id="GO:0005230">
    <property type="term" value="F:extracellular ligand-gated monoatomic ion channel activity"/>
    <property type="evidence" value="ECO:0007669"/>
    <property type="project" value="InterPro"/>
</dbReference>
<evidence type="ECO:0008006" key="10">
    <source>
        <dbReference type="Google" id="ProtNLM"/>
    </source>
</evidence>
<dbReference type="InterPro" id="IPR006029">
    <property type="entry name" value="Neurotrans-gated_channel_TM"/>
</dbReference>
<dbReference type="CDD" id="cd19051">
    <property type="entry name" value="LGIC_TM_cation"/>
    <property type="match status" value="1"/>
</dbReference>
<dbReference type="FunFam" id="2.70.170.10:FF:000028">
    <property type="entry name" value="AcetylCholine Receptor"/>
    <property type="match status" value="1"/>
</dbReference>
<dbReference type="CDD" id="cd18989">
    <property type="entry name" value="LGIC_ECD_cation"/>
    <property type="match status" value="1"/>
</dbReference>
<dbReference type="STRING" id="225164.V4B2L2"/>
<dbReference type="CTD" id="20230413"/>
<dbReference type="HOGENOM" id="CLU_018074_2_0_1"/>
<dbReference type="Pfam" id="PF02931">
    <property type="entry name" value="Neur_chan_LBD"/>
    <property type="match status" value="1"/>
</dbReference>
<dbReference type="Gene3D" id="2.70.170.10">
    <property type="entry name" value="Neurotransmitter-gated ion-channel ligand-binding domain"/>
    <property type="match status" value="1"/>
</dbReference>
<proteinExistence type="inferred from homology"/>
<reference evidence="8 9" key="1">
    <citation type="journal article" date="2013" name="Nature">
        <title>Insights into bilaterian evolution from three spiralian genomes.</title>
        <authorList>
            <person name="Simakov O."/>
            <person name="Marletaz F."/>
            <person name="Cho S.J."/>
            <person name="Edsinger-Gonzales E."/>
            <person name="Havlak P."/>
            <person name="Hellsten U."/>
            <person name="Kuo D.H."/>
            <person name="Larsson T."/>
            <person name="Lv J."/>
            <person name="Arendt D."/>
            <person name="Savage R."/>
            <person name="Osoegawa K."/>
            <person name="de Jong P."/>
            <person name="Grimwood J."/>
            <person name="Chapman J.A."/>
            <person name="Shapiro H."/>
            <person name="Aerts A."/>
            <person name="Otillar R.P."/>
            <person name="Terry A.Y."/>
            <person name="Boore J.L."/>
            <person name="Grigoriev I.V."/>
            <person name="Lindberg D.R."/>
            <person name="Seaver E.C."/>
            <person name="Weisblat D.A."/>
            <person name="Putnam N.H."/>
            <person name="Rokhsar D.S."/>
        </authorList>
    </citation>
    <scope>NUCLEOTIDE SEQUENCE [LARGE SCALE GENOMIC DNA]</scope>
</reference>
<keyword evidence="2 5" id="KW-0812">Transmembrane</keyword>
<feature type="transmembrane region" description="Helical" evidence="5">
    <location>
        <begin position="229"/>
        <end position="246"/>
    </location>
</feature>
<dbReference type="OMA" id="DVNICRI"/>
<dbReference type="InterPro" id="IPR036734">
    <property type="entry name" value="Neur_chan_lig-bd_sf"/>
</dbReference>
<gene>
    <name evidence="8" type="ORF">LOTGIDRAFT_108943</name>
</gene>
<sequence length="266" mass="30474">YSNMVRPKLNQSEVTEIHLKMFLGMLIQLDTKEQVMKTSGWFYITWVDEKLRWNPKDYGGIEEINVLQKDIWLPDFIATNSVRGHEFFGEDKVRIYINSTGCAVWEPGFTSTTACNMDVTMFPFDKQICTIRILPWMTSTKEIRVKTLGLDLTRFLSPNYQFDIINSKSHLDEILFSGNPSTTLQGIIFELHLKRKALFYQLNVIAPIAVLSLLCSVSFLVPPESGEKLTVSVTILLSITVFLGVVDENLPKTSRSISYFGKFFFL</sequence>
<dbReference type="PRINTS" id="PR00252">
    <property type="entry name" value="NRIONCHANNEL"/>
</dbReference>
<comment type="caution">
    <text evidence="5">Lacks conserved residue(s) required for the propagation of feature annotation.</text>
</comment>
<dbReference type="Pfam" id="PF02932">
    <property type="entry name" value="Neur_chan_memb"/>
    <property type="match status" value="1"/>
</dbReference>
<evidence type="ECO:0000259" key="7">
    <source>
        <dbReference type="Pfam" id="PF02932"/>
    </source>
</evidence>
<dbReference type="PANTHER" id="PTHR18945">
    <property type="entry name" value="NEUROTRANSMITTER GATED ION CHANNEL"/>
    <property type="match status" value="1"/>
</dbReference>
<dbReference type="SUPFAM" id="SSF63712">
    <property type="entry name" value="Nicotinic receptor ligand binding domain-like"/>
    <property type="match status" value="1"/>
</dbReference>
<keyword evidence="5" id="KW-0813">Transport</keyword>
<evidence type="ECO:0000313" key="8">
    <source>
        <dbReference type="EMBL" id="ESO82689.1"/>
    </source>
</evidence>
<dbReference type="KEGG" id="lgi:LOTGIDRAFT_108943"/>
<keyword evidence="5" id="KW-0406">Ion transport</keyword>